<dbReference type="NCBIfam" id="NF033748">
    <property type="entry name" value="class_F_sortase"/>
    <property type="match status" value="1"/>
</dbReference>
<protein>
    <submittedName>
        <fullName evidence="2">Class F sortase</fullName>
    </submittedName>
</protein>
<dbReference type="Pfam" id="PF04203">
    <property type="entry name" value="Sortase"/>
    <property type="match status" value="1"/>
</dbReference>
<reference evidence="3" key="1">
    <citation type="journal article" date="2019" name="Int. J. Syst. Evol. Microbiol.">
        <title>The Global Catalogue of Microorganisms (GCM) 10K type strain sequencing project: providing services to taxonomists for standard genome sequencing and annotation.</title>
        <authorList>
            <consortium name="The Broad Institute Genomics Platform"/>
            <consortium name="The Broad Institute Genome Sequencing Center for Infectious Disease"/>
            <person name="Wu L."/>
            <person name="Ma J."/>
        </authorList>
    </citation>
    <scope>NUCLEOTIDE SEQUENCE [LARGE SCALE GENOMIC DNA]</scope>
    <source>
        <strain evidence="3">CGMCC 4.7330</strain>
    </source>
</reference>
<dbReference type="RefSeq" id="WP_378611031.1">
    <property type="nucleotide sequence ID" value="NZ_JBHSAX010000004.1"/>
</dbReference>
<keyword evidence="3" id="KW-1185">Reference proteome</keyword>
<dbReference type="CDD" id="cd05829">
    <property type="entry name" value="Sortase_F"/>
    <property type="match status" value="1"/>
</dbReference>
<dbReference type="EMBL" id="JBHSAX010000004">
    <property type="protein sequence ID" value="MFC3961278.1"/>
    <property type="molecule type" value="Genomic_DNA"/>
</dbReference>
<name>A0ABV8DN53_9NOCA</name>
<organism evidence="2 3">
    <name type="scientific">Nocardia jiangsuensis</name>
    <dbReference type="NCBI Taxonomy" id="1691563"/>
    <lineage>
        <taxon>Bacteria</taxon>
        <taxon>Bacillati</taxon>
        <taxon>Actinomycetota</taxon>
        <taxon>Actinomycetes</taxon>
        <taxon>Mycobacteriales</taxon>
        <taxon>Nocardiaceae</taxon>
        <taxon>Nocardia</taxon>
    </lineage>
</organism>
<dbReference type="InterPro" id="IPR005754">
    <property type="entry name" value="Sortase"/>
</dbReference>
<gene>
    <name evidence="2" type="ORF">ACFO0B_04675</name>
</gene>
<evidence type="ECO:0000313" key="2">
    <source>
        <dbReference type="EMBL" id="MFC3961278.1"/>
    </source>
</evidence>
<sequence>MIRSASPEHARRSPVSQRHRRAAVGLLLLAATGLLTGLRQAPPPALEPGRIAPVSLATAVPVNLDIPAIDLTGPVIEIGLDPDGTVELPPANEITGWYRYGPAPGEPGAAVILGHVDSYTGPAVFFRLSALRPGDQIHVTRADGSVAHFLVHNVSSYPKSEFPTREIYESKGFSALHLVTCGGEFDTTARSYLSNVVVYSALIGMTPPR</sequence>
<keyword evidence="1" id="KW-0378">Hydrolase</keyword>
<dbReference type="Proteomes" id="UP001595696">
    <property type="component" value="Unassembled WGS sequence"/>
</dbReference>
<dbReference type="SUPFAM" id="SSF63817">
    <property type="entry name" value="Sortase"/>
    <property type="match status" value="1"/>
</dbReference>
<dbReference type="Gene3D" id="2.40.260.10">
    <property type="entry name" value="Sortase"/>
    <property type="match status" value="1"/>
</dbReference>
<accession>A0ABV8DN53</accession>
<dbReference type="InterPro" id="IPR042001">
    <property type="entry name" value="Sortase_F"/>
</dbReference>
<comment type="caution">
    <text evidence="2">The sequence shown here is derived from an EMBL/GenBank/DDBJ whole genome shotgun (WGS) entry which is preliminary data.</text>
</comment>
<evidence type="ECO:0000313" key="3">
    <source>
        <dbReference type="Proteomes" id="UP001595696"/>
    </source>
</evidence>
<dbReference type="InterPro" id="IPR023365">
    <property type="entry name" value="Sortase_dom-sf"/>
</dbReference>
<evidence type="ECO:0000256" key="1">
    <source>
        <dbReference type="ARBA" id="ARBA00022801"/>
    </source>
</evidence>
<proteinExistence type="predicted"/>